<sequence length="182" mass="20384">MDVIPVEQMNTAMLTRLVQMMLHIIQDQNAEIQGLRRQTESLAMLVNQMRSELSQLRAGIIPGLDAGTEAVEEGPETPDTFLHGLDVIYQLPQDGERAELTLKATTIPTEKPYGSYTERYVSKTTNLQISSLMPADHLEDAIAQLRAEVLSDPDATNDPVEAVDDQHPSYFCHKQWKPPFPI</sequence>
<evidence type="ECO:0000313" key="1">
    <source>
        <dbReference type="EMBL" id="TXC09876.1"/>
    </source>
</evidence>
<proteinExistence type="predicted"/>
<protein>
    <submittedName>
        <fullName evidence="1">Uncharacterized protein</fullName>
    </submittedName>
</protein>
<reference evidence="1 2" key="1">
    <citation type="submission" date="2019-07" db="EMBL/GenBank/DDBJ databases">
        <title>The First High-Quality Draft Genome Sequence of the Causal Agent of the Current Panama Disease Epidemic.</title>
        <authorList>
            <person name="Warmington R.J."/>
            <person name="Kay W."/>
            <person name="Jeffries A."/>
            <person name="Bebber D."/>
            <person name="Moore K."/>
            <person name="Studholme D.J."/>
        </authorList>
    </citation>
    <scope>NUCLEOTIDE SEQUENCE [LARGE SCALE GENOMIC DNA]</scope>
    <source>
        <strain evidence="1 2">TR4</strain>
    </source>
</reference>
<dbReference type="Proteomes" id="UP000321331">
    <property type="component" value="Unassembled WGS sequence"/>
</dbReference>
<organism evidence="1 2">
    <name type="scientific">Fusarium oxysporum f. sp. cubense</name>
    <dbReference type="NCBI Taxonomy" id="61366"/>
    <lineage>
        <taxon>Eukaryota</taxon>
        <taxon>Fungi</taxon>
        <taxon>Dikarya</taxon>
        <taxon>Ascomycota</taxon>
        <taxon>Pezizomycotina</taxon>
        <taxon>Sordariomycetes</taxon>
        <taxon>Hypocreomycetidae</taxon>
        <taxon>Hypocreales</taxon>
        <taxon>Nectriaceae</taxon>
        <taxon>Fusarium</taxon>
        <taxon>Fusarium oxysporum species complex</taxon>
    </lineage>
</organism>
<dbReference type="AlphaFoldDB" id="A0A5C6TGH2"/>
<dbReference type="EMBL" id="VMNF01000004">
    <property type="protein sequence ID" value="TXC09876.1"/>
    <property type="molecule type" value="Genomic_DNA"/>
</dbReference>
<gene>
    <name evidence="1" type="ORF">FocTR4_00004708</name>
</gene>
<name>A0A5C6TGH2_FUSOC</name>
<accession>A0A5C6TGH2</accession>
<evidence type="ECO:0000313" key="2">
    <source>
        <dbReference type="Proteomes" id="UP000321331"/>
    </source>
</evidence>
<comment type="caution">
    <text evidence="1">The sequence shown here is derived from an EMBL/GenBank/DDBJ whole genome shotgun (WGS) entry which is preliminary data.</text>
</comment>